<feature type="region of interest" description="Disordered" evidence="1">
    <location>
        <begin position="1"/>
        <end position="39"/>
    </location>
</feature>
<feature type="compositionally biased region" description="Low complexity" evidence="1">
    <location>
        <begin position="23"/>
        <end position="39"/>
    </location>
</feature>
<name>A0A6J4IYC8_9ACTN</name>
<organism evidence="2">
    <name type="scientific">uncultured Acidimicrobiales bacterium</name>
    <dbReference type="NCBI Taxonomy" id="310071"/>
    <lineage>
        <taxon>Bacteria</taxon>
        <taxon>Bacillati</taxon>
        <taxon>Actinomycetota</taxon>
        <taxon>Acidimicrobiia</taxon>
        <taxon>Acidimicrobiales</taxon>
        <taxon>environmental samples</taxon>
    </lineage>
</organism>
<feature type="compositionally biased region" description="Basic residues" evidence="1">
    <location>
        <begin position="10"/>
        <end position="22"/>
    </location>
</feature>
<feature type="non-terminal residue" evidence="2">
    <location>
        <position position="1"/>
    </location>
</feature>
<protein>
    <submittedName>
        <fullName evidence="2">Uncharacterized protein</fullName>
    </submittedName>
</protein>
<evidence type="ECO:0000313" key="2">
    <source>
        <dbReference type="EMBL" id="CAA9262722.1"/>
    </source>
</evidence>
<gene>
    <name evidence="2" type="ORF">AVDCRST_MAG76-2976</name>
</gene>
<proteinExistence type="predicted"/>
<dbReference type="AlphaFoldDB" id="A0A6J4IYC8"/>
<feature type="non-terminal residue" evidence="2">
    <location>
        <position position="39"/>
    </location>
</feature>
<sequence length="39" mass="3995">GAGSIATSGHQRRGIRIRRVARHLPAAGRPPAGGRAVPL</sequence>
<dbReference type="EMBL" id="CADCSZ010000175">
    <property type="protein sequence ID" value="CAA9262722.1"/>
    <property type="molecule type" value="Genomic_DNA"/>
</dbReference>
<accession>A0A6J4IYC8</accession>
<reference evidence="2" key="1">
    <citation type="submission" date="2020-02" db="EMBL/GenBank/DDBJ databases">
        <authorList>
            <person name="Meier V. D."/>
        </authorList>
    </citation>
    <scope>NUCLEOTIDE SEQUENCE</scope>
    <source>
        <strain evidence="2">AVDCRST_MAG76</strain>
    </source>
</reference>
<evidence type="ECO:0000256" key="1">
    <source>
        <dbReference type="SAM" id="MobiDB-lite"/>
    </source>
</evidence>